<name>A0ACC1SBU8_9HYPO</name>
<organism evidence="1 2">
    <name type="scientific">Fusarium decemcellulare</name>
    <dbReference type="NCBI Taxonomy" id="57161"/>
    <lineage>
        <taxon>Eukaryota</taxon>
        <taxon>Fungi</taxon>
        <taxon>Dikarya</taxon>
        <taxon>Ascomycota</taxon>
        <taxon>Pezizomycotina</taxon>
        <taxon>Sordariomycetes</taxon>
        <taxon>Hypocreomycetidae</taxon>
        <taxon>Hypocreales</taxon>
        <taxon>Nectriaceae</taxon>
        <taxon>Fusarium</taxon>
        <taxon>Fusarium decemcellulare species complex</taxon>
    </lineage>
</organism>
<evidence type="ECO:0000313" key="2">
    <source>
        <dbReference type="Proteomes" id="UP001148629"/>
    </source>
</evidence>
<evidence type="ECO:0000313" key="1">
    <source>
        <dbReference type="EMBL" id="KAJ3536389.1"/>
    </source>
</evidence>
<proteinExistence type="predicted"/>
<sequence length="169" mass="18216">MSSGLGSLPYVLNFNSSQNCDAMIRHLYGEERSNGDSCSKCRQDQGGLVGCVVYSDMHANCANCDWNRSGKGCSLTGGGGDTSELALHPSIVMGTSNTVIAKRQAKRKASESSSSGTVTTIASRSTHSTHNRDESENYDLREMFRGMDPTTLMRLSNLLADAARLDGYF</sequence>
<keyword evidence="2" id="KW-1185">Reference proteome</keyword>
<dbReference type="Proteomes" id="UP001148629">
    <property type="component" value="Unassembled WGS sequence"/>
</dbReference>
<accession>A0ACC1SBU8</accession>
<dbReference type="EMBL" id="JANRMS010000646">
    <property type="protein sequence ID" value="KAJ3536389.1"/>
    <property type="molecule type" value="Genomic_DNA"/>
</dbReference>
<comment type="caution">
    <text evidence="1">The sequence shown here is derived from an EMBL/GenBank/DDBJ whole genome shotgun (WGS) entry which is preliminary data.</text>
</comment>
<reference evidence="1" key="1">
    <citation type="submission" date="2022-08" db="EMBL/GenBank/DDBJ databases">
        <title>Genome Sequence of Fusarium decemcellulare.</title>
        <authorList>
            <person name="Buettner E."/>
        </authorList>
    </citation>
    <scope>NUCLEOTIDE SEQUENCE</scope>
    <source>
        <strain evidence="1">Babe19</strain>
    </source>
</reference>
<protein>
    <submittedName>
        <fullName evidence="1">Uncharacterized protein</fullName>
    </submittedName>
</protein>
<gene>
    <name evidence="1" type="ORF">NM208_g6745</name>
</gene>